<dbReference type="HAMAP" id="MF_03153">
    <property type="entry name" value="U1_C"/>
    <property type="match status" value="1"/>
</dbReference>
<accession>A0A8C4KAK5</accession>
<dbReference type="SUPFAM" id="SSF57667">
    <property type="entry name" value="beta-beta-alpha zinc fingers"/>
    <property type="match status" value="1"/>
</dbReference>
<organism evidence="12 13">
    <name type="scientific">Dromaius novaehollandiae</name>
    <name type="common">Emu</name>
    <dbReference type="NCBI Taxonomy" id="8790"/>
    <lineage>
        <taxon>Eukaryota</taxon>
        <taxon>Metazoa</taxon>
        <taxon>Chordata</taxon>
        <taxon>Craniata</taxon>
        <taxon>Vertebrata</taxon>
        <taxon>Euteleostomi</taxon>
        <taxon>Archelosauria</taxon>
        <taxon>Archosauria</taxon>
        <taxon>Dinosauria</taxon>
        <taxon>Saurischia</taxon>
        <taxon>Theropoda</taxon>
        <taxon>Coelurosauria</taxon>
        <taxon>Aves</taxon>
        <taxon>Palaeognathae</taxon>
        <taxon>Casuariiformes</taxon>
        <taxon>Dromaiidae</taxon>
        <taxon>Dromaius</taxon>
    </lineage>
</organism>
<evidence type="ECO:0000256" key="6">
    <source>
        <dbReference type="ARBA" id="ARBA00023242"/>
    </source>
</evidence>
<dbReference type="InterPro" id="IPR017340">
    <property type="entry name" value="U1_snRNP-C"/>
</dbReference>
<evidence type="ECO:0000256" key="3">
    <source>
        <dbReference type="ARBA" id="ARBA00022771"/>
    </source>
</evidence>
<dbReference type="Pfam" id="PF06220">
    <property type="entry name" value="zf-U1"/>
    <property type="match status" value="1"/>
</dbReference>
<dbReference type="InterPro" id="IPR000690">
    <property type="entry name" value="Matrin/U1-C_Znf_C2H2"/>
</dbReference>
<dbReference type="GO" id="GO:0071004">
    <property type="term" value="C:U2-type prespliceosome"/>
    <property type="evidence" value="ECO:0007669"/>
    <property type="project" value="UniProtKB-UniRule"/>
</dbReference>
<feature type="compositionally biased region" description="Pro residues" evidence="10">
    <location>
        <begin position="64"/>
        <end position="92"/>
    </location>
</feature>
<evidence type="ECO:0000313" key="12">
    <source>
        <dbReference type="Ensembl" id="ENSDNVP00000020376.1"/>
    </source>
</evidence>
<keyword evidence="4 9" id="KW-0862">Zinc</keyword>
<dbReference type="Proteomes" id="UP000694423">
    <property type="component" value="Unplaced"/>
</dbReference>
<dbReference type="InterPro" id="IPR003604">
    <property type="entry name" value="Matrin/U1-like-C_Znf_C2H2"/>
</dbReference>
<comment type="subunit">
    <text evidence="9">U1 snRNP is composed of the 7 core Sm proteins SNRPB, SNRPD1, SNRPD2, SNRPD3, SNRPE, SNRPF and SNRPG that assemble in a heptameric protein ring on the Sm site of the small nuclear RNA to form the core snRNP, and at least 3 U1 snRNP-specific proteins SNRNP70/U1-70K, SNRPA/U1-A and SNRPC/U1-C. SNRPC/U1-C interacts with U1 snRNA and the 5' splice-site region of the pre-mRNA.</text>
</comment>
<dbReference type="InterPro" id="IPR036236">
    <property type="entry name" value="Znf_C2H2_sf"/>
</dbReference>
<dbReference type="PROSITE" id="PS50171">
    <property type="entry name" value="ZF_MATRIN"/>
    <property type="match status" value="1"/>
</dbReference>
<comment type="function">
    <text evidence="9">Component of the spliceosomal U1 snRNP, which is essential for recognition of the pre-mRNA 5' splice-site and the subsequent assembly of the spliceosome. SNRPC/U1-C is directly involved in initial 5' splice-site recognition for both constitutive and regulated alternative splicing. The interaction with the 5' splice-site seems to precede base-pairing between the pre-mRNA and the U1 snRNA. Stimulates commitment or early (E) complex formation by stabilizing the base pairing of the 5' end of the U1 snRNA and the 5' splice-site region.</text>
</comment>
<feature type="domain" description="Matrin-type" evidence="11">
    <location>
        <begin position="4"/>
        <end position="36"/>
    </location>
</feature>
<proteinExistence type="inferred from homology"/>
<reference evidence="12" key="1">
    <citation type="submission" date="2025-08" db="UniProtKB">
        <authorList>
            <consortium name="Ensembl"/>
        </authorList>
    </citation>
    <scope>IDENTIFICATION</scope>
</reference>
<dbReference type="GO" id="GO:0000395">
    <property type="term" value="P:mRNA 5'-splice site recognition"/>
    <property type="evidence" value="ECO:0007669"/>
    <property type="project" value="UniProtKB-UniRule"/>
</dbReference>
<sequence>MPKFYCDYCDTYLTHDSPSVRKTHCSGRKHKENVKDYYQKWMEEQAQSLIDKTTAAFQQGKIPPTPFSAPPPGGAMIPPPPSIPGPPRPGMMPAPHMGGPPMMPMMGPPPPGMMPVGPGKSGNKQFSVTAALRGLICRMFGVYFPLTCYGNIASQQRAMKGAHWKIQSNYSTWMLDVAMHSFACDFVASGSTFIRRCMDGQPQKKYFSIRIPHMHICADPLSSAW</sequence>
<evidence type="ECO:0000256" key="8">
    <source>
        <dbReference type="ARBA" id="ARBA00046357"/>
    </source>
</evidence>
<evidence type="ECO:0000313" key="13">
    <source>
        <dbReference type="Proteomes" id="UP000694423"/>
    </source>
</evidence>
<evidence type="ECO:0000256" key="10">
    <source>
        <dbReference type="SAM" id="MobiDB-lite"/>
    </source>
</evidence>
<dbReference type="AlphaFoldDB" id="A0A8C4KAK5"/>
<dbReference type="GO" id="GO:0000243">
    <property type="term" value="C:commitment complex"/>
    <property type="evidence" value="ECO:0007669"/>
    <property type="project" value="UniProtKB-UniRule"/>
</dbReference>
<dbReference type="PANTHER" id="PTHR31148">
    <property type="entry name" value="U1 SMALL NUCLEAR RIBONUCLEOPROTEIN C"/>
    <property type="match status" value="1"/>
</dbReference>
<evidence type="ECO:0000256" key="9">
    <source>
        <dbReference type="HAMAP-Rule" id="MF_03153"/>
    </source>
</evidence>
<keyword evidence="6 9" id="KW-0539">Nucleus</keyword>
<dbReference type="GO" id="GO:0000387">
    <property type="term" value="P:spliceosomal snRNP assembly"/>
    <property type="evidence" value="ECO:0007669"/>
    <property type="project" value="UniProtKB-UniRule"/>
</dbReference>
<dbReference type="GO" id="GO:0030627">
    <property type="term" value="F:pre-mRNA 5'-splice site binding"/>
    <property type="evidence" value="ECO:0007669"/>
    <property type="project" value="InterPro"/>
</dbReference>
<keyword evidence="3 9" id="KW-0863">Zinc-finger</keyword>
<protein>
    <recommendedName>
        <fullName evidence="9">U1 small nuclear ribonucleoprotein C</fullName>
        <shortName evidence="9">U1 snRNP C</shortName>
        <shortName evidence="9">U1-C</shortName>
        <shortName evidence="9">U1C</shortName>
    </recommendedName>
</protein>
<keyword evidence="5 9" id="KW-0694">RNA-binding</keyword>
<feature type="region of interest" description="Disordered" evidence="10">
    <location>
        <begin position="64"/>
        <end position="94"/>
    </location>
</feature>
<dbReference type="FunFam" id="3.30.160.60:FF:000059">
    <property type="entry name" value="U1 small nuclear ribonucleoprotein C"/>
    <property type="match status" value="1"/>
</dbReference>
<dbReference type="InterPro" id="IPR013085">
    <property type="entry name" value="U1-CZ_Znf_C2H2"/>
</dbReference>
<dbReference type="GO" id="GO:0008270">
    <property type="term" value="F:zinc ion binding"/>
    <property type="evidence" value="ECO:0007669"/>
    <property type="project" value="UniProtKB-UniRule"/>
</dbReference>
<comment type="similarity">
    <text evidence="9">Belongs to the U1 small nuclear ribonucleoprotein C family.</text>
</comment>
<evidence type="ECO:0000256" key="4">
    <source>
        <dbReference type="ARBA" id="ARBA00022833"/>
    </source>
</evidence>
<keyword evidence="7 9" id="KW-0687">Ribonucleoprotein</keyword>
<name>A0A8C4KAK5_DRONO</name>
<evidence type="ECO:0000256" key="5">
    <source>
        <dbReference type="ARBA" id="ARBA00022884"/>
    </source>
</evidence>
<comment type="subcellular location">
    <subcellularLocation>
        <location evidence="1 9">Nucleus</location>
    </subcellularLocation>
</comment>
<dbReference type="GO" id="GO:0005685">
    <property type="term" value="C:U1 snRNP"/>
    <property type="evidence" value="ECO:0007669"/>
    <property type="project" value="UniProtKB-UniRule"/>
</dbReference>
<evidence type="ECO:0000256" key="7">
    <source>
        <dbReference type="ARBA" id="ARBA00023274"/>
    </source>
</evidence>
<reference evidence="12" key="2">
    <citation type="submission" date="2025-09" db="UniProtKB">
        <authorList>
            <consortium name="Ensembl"/>
        </authorList>
    </citation>
    <scope>IDENTIFICATION</scope>
</reference>
<dbReference type="GO" id="GO:0030619">
    <property type="term" value="F:U1 snRNA binding"/>
    <property type="evidence" value="ECO:0007669"/>
    <property type="project" value="UniProtKB-UniRule"/>
</dbReference>
<evidence type="ECO:0000256" key="1">
    <source>
        <dbReference type="ARBA" id="ARBA00004123"/>
    </source>
</evidence>
<dbReference type="SMART" id="SM00451">
    <property type="entry name" value="ZnF_U1"/>
    <property type="match status" value="1"/>
</dbReference>
<gene>
    <name evidence="9 12" type="primary">SNRPC</name>
</gene>
<keyword evidence="13" id="KW-1185">Reference proteome</keyword>
<dbReference type="Ensembl" id="ENSDNVT00000024559.1">
    <property type="protein sequence ID" value="ENSDNVP00000020376.1"/>
    <property type="gene ID" value="ENSDNVG00000014270.1"/>
</dbReference>
<keyword evidence="2 9" id="KW-0479">Metal-binding</keyword>
<dbReference type="Gene3D" id="3.30.160.60">
    <property type="entry name" value="Classic Zinc Finger"/>
    <property type="match status" value="1"/>
</dbReference>
<dbReference type="PANTHER" id="PTHR31148:SF1">
    <property type="entry name" value="U1 SMALL NUCLEAR RIBONUCLEOPROTEIN C"/>
    <property type="match status" value="1"/>
</dbReference>
<evidence type="ECO:0000259" key="11">
    <source>
        <dbReference type="PROSITE" id="PS50171"/>
    </source>
</evidence>
<comment type="subunit">
    <text evidence="8">Component of the U1 snRNP. The U1 snRNP is composed of the U1 snRNA and the 7 core Sm proteins SNRPB, SNRPD1, SNRPD2, SNRPD3, SNRPE, SNRPF and SNRPG that assemble in a heptameric protein ring on the Sm site of the small nuclear RNA to form the core snRNP, and at least 3 U1 snRNP-specific proteins SNRNP70/U1-70K, SNRPA/U1-A and SNRPC/U1-C. SNRPC/U1-C interacts with U1 snRNA and the 5' splice-site region of the pre-mRNA. Interacts (via N-terminus) with TIA1 (via C-terminus); thereby promoting spliceosomal U1 snRNP recruitment to 5' splice sites.</text>
</comment>
<dbReference type="GO" id="GO:0003729">
    <property type="term" value="F:mRNA binding"/>
    <property type="evidence" value="ECO:0007669"/>
    <property type="project" value="UniProtKB-UniRule"/>
</dbReference>
<evidence type="ECO:0000256" key="2">
    <source>
        <dbReference type="ARBA" id="ARBA00022723"/>
    </source>
</evidence>